<accession>E3N0H5</accession>
<dbReference type="Pfam" id="PF00651">
    <property type="entry name" value="BTB"/>
    <property type="match status" value="1"/>
</dbReference>
<dbReference type="InParanoid" id="E3N0H5"/>
<name>E3N0H5_CAERE</name>
<dbReference type="Proteomes" id="UP000008281">
    <property type="component" value="Unassembled WGS sequence"/>
</dbReference>
<dbReference type="InterPro" id="IPR000210">
    <property type="entry name" value="BTB/POZ_dom"/>
</dbReference>
<dbReference type="InterPro" id="IPR011333">
    <property type="entry name" value="SKP1/BTB/POZ_sf"/>
</dbReference>
<keyword evidence="3" id="KW-1185">Reference proteome</keyword>
<dbReference type="eggNOG" id="ENOG502TK38">
    <property type="taxonomic scope" value="Eukaryota"/>
</dbReference>
<organism evidence="3">
    <name type="scientific">Caenorhabditis remanei</name>
    <name type="common">Caenorhabditis vulgaris</name>
    <dbReference type="NCBI Taxonomy" id="31234"/>
    <lineage>
        <taxon>Eukaryota</taxon>
        <taxon>Metazoa</taxon>
        <taxon>Ecdysozoa</taxon>
        <taxon>Nematoda</taxon>
        <taxon>Chromadorea</taxon>
        <taxon>Rhabditida</taxon>
        <taxon>Rhabditina</taxon>
        <taxon>Rhabditomorpha</taxon>
        <taxon>Rhabditoidea</taxon>
        <taxon>Rhabditidae</taxon>
        <taxon>Peloderinae</taxon>
        <taxon>Caenorhabditis</taxon>
    </lineage>
</organism>
<protein>
    <recommendedName>
        <fullName evidence="1">BTB domain-containing protein</fullName>
    </recommendedName>
</protein>
<gene>
    <name evidence="2" type="ORF">CRE_11347</name>
</gene>
<proteinExistence type="predicted"/>
<evidence type="ECO:0000313" key="2">
    <source>
        <dbReference type="EMBL" id="EFP13414.1"/>
    </source>
</evidence>
<feature type="domain" description="BTB" evidence="1">
    <location>
        <begin position="160"/>
        <end position="250"/>
    </location>
</feature>
<dbReference type="OMA" id="WINNGEL"/>
<sequence>MTTDYYKYPIRVNVELKPANYQGLYHTTFQIPSVAGFHDSILKVYLNRHEEIFVASATIKLGGSKEALVRTRCCVEIVNRDEKDSAFYEKECVFELGKEYFLMENFSLLNILDEEEGWINNGELKIEFGIYAYAIYEQNIWFFNFHDNLFDAKDINQTILLAKRDSNEKLECNKQLLAIHSSTFGKCRPYTNSRVKLLPDIDMDILYICVQMAHGVQIRCDASTLNYVIQMGQYLKLRSVQIYCERQLIHEYSHLEVTSKKILFAFRHDLYRYLNLNLQKLESFKDFQEVLKKADIQMMSTESMKLCIKSFVGNEKWE</sequence>
<reference evidence="2" key="1">
    <citation type="submission" date="2007-07" db="EMBL/GenBank/DDBJ databases">
        <title>PCAP assembly of the Caenorhabditis remanei genome.</title>
        <authorList>
            <consortium name="The Caenorhabditis remanei Sequencing Consortium"/>
            <person name="Wilson R.K."/>
        </authorList>
    </citation>
    <scope>NUCLEOTIDE SEQUENCE [LARGE SCALE GENOMIC DNA]</scope>
    <source>
        <strain evidence="2">PB4641</strain>
    </source>
</reference>
<dbReference type="HOGENOM" id="CLU_075906_0_0_1"/>
<evidence type="ECO:0000259" key="1">
    <source>
        <dbReference type="Pfam" id="PF00651"/>
    </source>
</evidence>
<dbReference type="EMBL" id="DS268505">
    <property type="protein sequence ID" value="EFP13414.1"/>
    <property type="molecule type" value="Genomic_DNA"/>
</dbReference>
<dbReference type="SUPFAM" id="SSF54695">
    <property type="entry name" value="POZ domain"/>
    <property type="match status" value="1"/>
</dbReference>
<evidence type="ECO:0000313" key="3">
    <source>
        <dbReference type="Proteomes" id="UP000008281"/>
    </source>
</evidence>
<dbReference type="AlphaFoldDB" id="E3N0H5"/>